<gene>
    <name evidence="2" type="ORF">AKAME5_000277700</name>
</gene>
<dbReference type="AlphaFoldDB" id="A0AAD3M725"/>
<dbReference type="Proteomes" id="UP001279410">
    <property type="component" value="Unassembled WGS sequence"/>
</dbReference>
<evidence type="ECO:0000256" key="1">
    <source>
        <dbReference type="SAM" id="MobiDB-lite"/>
    </source>
</evidence>
<sequence>MAQKSPTLLTCQTPSPSLCVTLHRRTNYQTNVMIRMSPSESPPPPPPTPRHTHPMRHPPPTIPAPPSSLLVCGLDDAMTIDVIPSPMPESPAVTPFIPALLPLAASRLLGRTGSAQTPDPSPE</sequence>
<evidence type="ECO:0000313" key="2">
    <source>
        <dbReference type="EMBL" id="GLD48882.1"/>
    </source>
</evidence>
<reference evidence="2" key="1">
    <citation type="submission" date="2022-08" db="EMBL/GenBank/DDBJ databases">
        <title>Genome sequencing of akame (Lates japonicus).</title>
        <authorList>
            <person name="Hashiguchi Y."/>
            <person name="Takahashi H."/>
        </authorList>
    </citation>
    <scope>NUCLEOTIDE SEQUENCE</scope>
    <source>
        <strain evidence="2">Kochi</strain>
    </source>
</reference>
<feature type="compositionally biased region" description="Pro residues" evidence="1">
    <location>
        <begin position="40"/>
        <end position="49"/>
    </location>
</feature>
<evidence type="ECO:0000313" key="3">
    <source>
        <dbReference type="Proteomes" id="UP001279410"/>
    </source>
</evidence>
<name>A0AAD3M725_LATJO</name>
<protein>
    <submittedName>
        <fullName evidence="2">Uncharacterized protein</fullName>
    </submittedName>
</protein>
<organism evidence="2 3">
    <name type="scientific">Lates japonicus</name>
    <name type="common">Japanese lates</name>
    <dbReference type="NCBI Taxonomy" id="270547"/>
    <lineage>
        <taxon>Eukaryota</taxon>
        <taxon>Metazoa</taxon>
        <taxon>Chordata</taxon>
        <taxon>Craniata</taxon>
        <taxon>Vertebrata</taxon>
        <taxon>Euteleostomi</taxon>
        <taxon>Actinopterygii</taxon>
        <taxon>Neopterygii</taxon>
        <taxon>Teleostei</taxon>
        <taxon>Neoteleostei</taxon>
        <taxon>Acanthomorphata</taxon>
        <taxon>Carangaria</taxon>
        <taxon>Carangaria incertae sedis</taxon>
        <taxon>Centropomidae</taxon>
        <taxon>Lates</taxon>
    </lineage>
</organism>
<comment type="caution">
    <text evidence="2">The sequence shown here is derived from an EMBL/GenBank/DDBJ whole genome shotgun (WGS) entry which is preliminary data.</text>
</comment>
<feature type="compositionally biased region" description="Pro residues" evidence="1">
    <location>
        <begin position="57"/>
        <end position="66"/>
    </location>
</feature>
<keyword evidence="3" id="KW-1185">Reference proteome</keyword>
<dbReference type="EMBL" id="BRZM01000007">
    <property type="protein sequence ID" value="GLD48882.1"/>
    <property type="molecule type" value="Genomic_DNA"/>
</dbReference>
<accession>A0AAD3M725</accession>
<proteinExistence type="predicted"/>
<feature type="region of interest" description="Disordered" evidence="1">
    <location>
        <begin position="35"/>
        <end position="66"/>
    </location>
</feature>